<feature type="compositionally biased region" description="Basic residues" evidence="1">
    <location>
        <begin position="159"/>
        <end position="170"/>
    </location>
</feature>
<dbReference type="OrthoDB" id="1304465at2759"/>
<feature type="compositionally biased region" description="Polar residues" evidence="1">
    <location>
        <begin position="175"/>
        <end position="188"/>
    </location>
</feature>
<proteinExistence type="predicted"/>
<sequence>MGIGSGAPFNNFESCDAPCDGENIGVDDRIGEEPLKGPVGDDFTDDGSDYSTADSGESENLGPVGEDDEEYESDVHEKVRELRAERTFQRRKRRERAPPDSEVGPDIEFDETEIGKISVEGMLGGDEPYYPSSDYDYFKIDEDEYWDEHDDAESGRANVPRRGHNKRGCLKSKGVETSTRAEPASSSRGKGELKKPTVEVETSAKMGREGPKTIAPAVEKTAPAEFHAASSAPPDFHASSSTKIVSTWLLKSGKTTLYILSKSVFTN</sequence>
<evidence type="ECO:0000313" key="3">
    <source>
        <dbReference type="Proteomes" id="UP001152561"/>
    </source>
</evidence>
<name>A0A9Q1QXA5_9SOLA</name>
<feature type="region of interest" description="Disordered" evidence="1">
    <location>
        <begin position="1"/>
        <end position="112"/>
    </location>
</feature>
<dbReference type="Proteomes" id="UP001152561">
    <property type="component" value="Unassembled WGS sequence"/>
</dbReference>
<feature type="compositionally biased region" description="Acidic residues" evidence="1">
    <location>
        <begin position="103"/>
        <end position="112"/>
    </location>
</feature>
<comment type="caution">
    <text evidence="2">The sequence shown here is derived from an EMBL/GenBank/DDBJ whole genome shotgun (WGS) entry which is preliminary data.</text>
</comment>
<feature type="region of interest" description="Disordered" evidence="1">
    <location>
        <begin position="148"/>
        <end position="213"/>
    </location>
</feature>
<gene>
    <name evidence="2" type="ORF">K7X08_030421</name>
</gene>
<dbReference type="EMBL" id="JAJAGQ010000022">
    <property type="protein sequence ID" value="KAJ8528777.1"/>
    <property type="molecule type" value="Genomic_DNA"/>
</dbReference>
<feature type="compositionally biased region" description="Basic and acidic residues" evidence="1">
    <location>
        <begin position="26"/>
        <end position="35"/>
    </location>
</feature>
<feature type="compositionally biased region" description="Basic and acidic residues" evidence="1">
    <location>
        <begin position="73"/>
        <end position="88"/>
    </location>
</feature>
<dbReference type="AlphaFoldDB" id="A0A9Q1QXA5"/>
<organism evidence="2 3">
    <name type="scientific">Anisodus acutangulus</name>
    <dbReference type="NCBI Taxonomy" id="402998"/>
    <lineage>
        <taxon>Eukaryota</taxon>
        <taxon>Viridiplantae</taxon>
        <taxon>Streptophyta</taxon>
        <taxon>Embryophyta</taxon>
        <taxon>Tracheophyta</taxon>
        <taxon>Spermatophyta</taxon>
        <taxon>Magnoliopsida</taxon>
        <taxon>eudicotyledons</taxon>
        <taxon>Gunneridae</taxon>
        <taxon>Pentapetalae</taxon>
        <taxon>asterids</taxon>
        <taxon>lamiids</taxon>
        <taxon>Solanales</taxon>
        <taxon>Solanaceae</taxon>
        <taxon>Solanoideae</taxon>
        <taxon>Hyoscyameae</taxon>
        <taxon>Anisodus</taxon>
    </lineage>
</organism>
<evidence type="ECO:0000256" key="1">
    <source>
        <dbReference type="SAM" id="MobiDB-lite"/>
    </source>
</evidence>
<keyword evidence="3" id="KW-1185">Reference proteome</keyword>
<accession>A0A9Q1QXA5</accession>
<feature type="compositionally biased region" description="Basic and acidic residues" evidence="1">
    <location>
        <begin position="189"/>
        <end position="198"/>
    </location>
</feature>
<reference evidence="3" key="1">
    <citation type="journal article" date="2023" name="Proc. Natl. Acad. Sci. U.S.A.">
        <title>Genomic and structural basis for evolution of tropane alkaloid biosynthesis.</title>
        <authorList>
            <person name="Wanga Y.-J."/>
            <person name="Taina T."/>
            <person name="Yua J.-Y."/>
            <person name="Lia J."/>
            <person name="Xua B."/>
            <person name="Chenc J."/>
            <person name="D'Auriad J.C."/>
            <person name="Huanga J.-P."/>
            <person name="Huanga S.-X."/>
        </authorList>
    </citation>
    <scope>NUCLEOTIDE SEQUENCE [LARGE SCALE GENOMIC DNA]</scope>
    <source>
        <strain evidence="3">cv. KIB-2019</strain>
    </source>
</reference>
<evidence type="ECO:0000313" key="2">
    <source>
        <dbReference type="EMBL" id="KAJ8528777.1"/>
    </source>
</evidence>
<protein>
    <submittedName>
        <fullName evidence="2">Uncharacterized protein</fullName>
    </submittedName>
</protein>